<dbReference type="InterPro" id="IPR029753">
    <property type="entry name" value="D-isomer_DH_CS"/>
</dbReference>
<organism evidence="7 9">
    <name type="scientific">Clostridium septicum</name>
    <dbReference type="NCBI Taxonomy" id="1504"/>
    <lineage>
        <taxon>Bacteria</taxon>
        <taxon>Bacillati</taxon>
        <taxon>Bacillota</taxon>
        <taxon>Clostridia</taxon>
        <taxon>Eubacteriales</taxon>
        <taxon>Clostridiaceae</taxon>
        <taxon>Clostridium</taxon>
    </lineage>
</organism>
<dbReference type="Pfam" id="PF02826">
    <property type="entry name" value="2-Hacid_dh_C"/>
    <property type="match status" value="1"/>
</dbReference>
<evidence type="ECO:0000259" key="5">
    <source>
        <dbReference type="Pfam" id="PF00389"/>
    </source>
</evidence>
<evidence type="ECO:0000313" key="8">
    <source>
        <dbReference type="EMBL" id="USS01865.1"/>
    </source>
</evidence>
<keyword evidence="2 4" id="KW-0560">Oxidoreductase</keyword>
<dbReference type="Gene3D" id="3.40.50.720">
    <property type="entry name" value="NAD(P)-binding Rossmann-like Domain"/>
    <property type="match status" value="2"/>
</dbReference>
<comment type="similarity">
    <text evidence="1 4">Belongs to the D-isomer specific 2-hydroxyacid dehydrogenase family.</text>
</comment>
<reference evidence="8" key="2">
    <citation type="submission" date="2022-06" db="EMBL/GenBank/DDBJ databases">
        <authorList>
            <person name="Holder M.E."/>
            <person name="Ajami N.J."/>
            <person name="Petrosino J.F."/>
        </authorList>
    </citation>
    <scope>NUCLEOTIDE SEQUENCE</scope>
    <source>
        <strain evidence="8">RMA 8861</strain>
    </source>
</reference>
<dbReference type="PROSITE" id="PS00065">
    <property type="entry name" value="D_2_HYDROXYACID_DH_1"/>
    <property type="match status" value="1"/>
</dbReference>
<keyword evidence="3" id="KW-0520">NAD</keyword>
<dbReference type="InterPro" id="IPR036291">
    <property type="entry name" value="NAD(P)-bd_dom_sf"/>
</dbReference>
<dbReference type="SUPFAM" id="SSF52283">
    <property type="entry name" value="Formate/glycerate dehydrogenase catalytic domain-like"/>
    <property type="match status" value="1"/>
</dbReference>
<dbReference type="SUPFAM" id="SSF51735">
    <property type="entry name" value="NAD(P)-binding Rossmann-fold domains"/>
    <property type="match status" value="1"/>
</dbReference>
<dbReference type="InterPro" id="IPR006140">
    <property type="entry name" value="D-isomer_DH_NAD-bd"/>
</dbReference>
<name>A0A9N7JNW8_CLOSE</name>
<evidence type="ECO:0000256" key="4">
    <source>
        <dbReference type="RuleBase" id="RU003719"/>
    </source>
</evidence>
<dbReference type="EMBL" id="CP023671">
    <property type="protein sequence ID" value="AYE35271.1"/>
    <property type="molecule type" value="Genomic_DNA"/>
</dbReference>
<protein>
    <submittedName>
        <fullName evidence="7">Lactate dehydrogenase</fullName>
    </submittedName>
    <submittedName>
        <fullName evidence="8">NAD(P)-binding domain-containing protein</fullName>
    </submittedName>
</protein>
<dbReference type="Pfam" id="PF00389">
    <property type="entry name" value="2-Hacid_dh"/>
    <property type="match status" value="1"/>
</dbReference>
<dbReference type="EMBL" id="CP099799">
    <property type="protein sequence ID" value="USS01865.1"/>
    <property type="molecule type" value="Genomic_DNA"/>
</dbReference>
<dbReference type="RefSeq" id="WP_066677822.1">
    <property type="nucleotide sequence ID" value="NZ_CABMIZ010000032.1"/>
</dbReference>
<evidence type="ECO:0000256" key="3">
    <source>
        <dbReference type="ARBA" id="ARBA00023027"/>
    </source>
</evidence>
<dbReference type="KEGG" id="csep:CP523_13025"/>
<evidence type="ECO:0000313" key="9">
    <source>
        <dbReference type="Proteomes" id="UP000280586"/>
    </source>
</evidence>
<dbReference type="PANTHER" id="PTHR43026">
    <property type="entry name" value="2-HYDROXYACID DEHYDROGENASE HOMOLOG 1-RELATED"/>
    <property type="match status" value="1"/>
</dbReference>
<evidence type="ECO:0000313" key="10">
    <source>
        <dbReference type="Proteomes" id="UP001055437"/>
    </source>
</evidence>
<dbReference type="OrthoDB" id="9805416at2"/>
<accession>A0A9N7JNW8</accession>
<evidence type="ECO:0000256" key="1">
    <source>
        <dbReference type="ARBA" id="ARBA00005854"/>
    </source>
</evidence>
<evidence type="ECO:0000259" key="6">
    <source>
        <dbReference type="Pfam" id="PF02826"/>
    </source>
</evidence>
<evidence type="ECO:0000256" key="2">
    <source>
        <dbReference type="ARBA" id="ARBA00023002"/>
    </source>
</evidence>
<keyword evidence="10" id="KW-1185">Reference proteome</keyword>
<proteinExistence type="inferred from homology"/>
<dbReference type="InterPro" id="IPR029752">
    <property type="entry name" value="D-isomer_DH_CS1"/>
</dbReference>
<dbReference type="InterPro" id="IPR058205">
    <property type="entry name" value="D-LDH-like"/>
</dbReference>
<dbReference type="GO" id="GO:0008720">
    <property type="term" value="F:D-lactate dehydrogenase (NAD+) activity"/>
    <property type="evidence" value="ECO:0007669"/>
    <property type="project" value="TreeGrafter"/>
</dbReference>
<dbReference type="GO" id="GO:0051287">
    <property type="term" value="F:NAD binding"/>
    <property type="evidence" value="ECO:0007669"/>
    <property type="project" value="InterPro"/>
</dbReference>
<dbReference type="PROSITE" id="PS00670">
    <property type="entry name" value="D_2_HYDROXYACID_DH_2"/>
    <property type="match status" value="1"/>
</dbReference>
<gene>
    <name evidence="7" type="ORF">CP523_13025</name>
    <name evidence="8" type="ORF">NH397_05400</name>
</gene>
<dbReference type="InterPro" id="IPR006139">
    <property type="entry name" value="D-isomer_2_OHA_DH_cat_dom"/>
</dbReference>
<sequence>MKVLAYCVRPDEISSFEEFSKKFNHEVNILKDSFSKETAYLAKGYDAVSILGNDNANREAIEEIAKLGVKYLATRSAGINNIDLDAAKENNIRVSNVPAYSPNSVAEFTVGITLCLARNLKKAFKRVESQNFSLNGLIGFELRNKTIGIIGTGRIGQTVIQGFSGFGAKLIGYDLYQNENATKYIEYKSLDEVFKEADIITLHCPLTKDNYHLINKKNIEKMKDGVVLINTSRGQLMNTEDVIEGIKSGKIAGLATDVYENEYGIFHSDHQNDILKDETLLALKSFPNVIVTPHYGFYTDEAVSNMVEYSLENLYDFETKKQCKNEVGV</sequence>
<feature type="domain" description="D-isomer specific 2-hydroxyacid dehydrogenase NAD-binding" evidence="6">
    <location>
        <begin position="111"/>
        <end position="296"/>
    </location>
</feature>
<evidence type="ECO:0000313" key="7">
    <source>
        <dbReference type="EMBL" id="AYE35271.1"/>
    </source>
</evidence>
<dbReference type="PANTHER" id="PTHR43026:SF1">
    <property type="entry name" value="2-HYDROXYACID DEHYDROGENASE HOMOLOG 1-RELATED"/>
    <property type="match status" value="1"/>
</dbReference>
<dbReference type="GeneID" id="303561608"/>
<dbReference type="PROSITE" id="PS00671">
    <property type="entry name" value="D_2_HYDROXYACID_DH_3"/>
    <property type="match status" value="1"/>
</dbReference>
<feature type="domain" description="D-isomer specific 2-hydroxyacid dehydrogenase catalytic" evidence="5">
    <location>
        <begin position="8"/>
        <end position="327"/>
    </location>
</feature>
<dbReference type="Proteomes" id="UP001055437">
    <property type="component" value="Chromosome"/>
</dbReference>
<reference evidence="7 9" key="1">
    <citation type="submission" date="2017-09" db="EMBL/GenBank/DDBJ databases">
        <authorList>
            <person name="Thomas P."/>
            <person name="Seyboldt C."/>
        </authorList>
    </citation>
    <scope>NUCLEOTIDE SEQUENCE [LARGE SCALE GENOMIC DNA]</scope>
    <source>
        <strain evidence="7 9">DSM 7534</strain>
    </source>
</reference>
<dbReference type="Proteomes" id="UP000280586">
    <property type="component" value="Chromosome"/>
</dbReference>
<dbReference type="AlphaFoldDB" id="A0A9N7JNW8"/>